<dbReference type="AlphaFoldDB" id="A0A6C0C5C9"/>
<dbReference type="EMBL" id="MN739322">
    <property type="protein sequence ID" value="QHS98733.1"/>
    <property type="molecule type" value="Genomic_DNA"/>
</dbReference>
<name>A0A6C0C5C9_9ZZZZ</name>
<accession>A0A6C0C5C9</accession>
<organism evidence="1">
    <name type="scientific">viral metagenome</name>
    <dbReference type="NCBI Taxonomy" id="1070528"/>
    <lineage>
        <taxon>unclassified sequences</taxon>
        <taxon>metagenomes</taxon>
        <taxon>organismal metagenomes</taxon>
    </lineage>
</organism>
<sequence>MNTTPCNNCVNIGSGYPYIFDLRLNRKPVKTSSSLHVNNKSSIIVASMKGYGRLANSNAVGGPGDQGASKGKVDMKHGGYFRYLMRKRGMAIGSTSDAGKHVGGCGCN</sequence>
<evidence type="ECO:0000313" key="1">
    <source>
        <dbReference type="EMBL" id="QHS98733.1"/>
    </source>
</evidence>
<reference evidence="1" key="1">
    <citation type="journal article" date="2020" name="Nature">
        <title>Giant virus diversity and host interactions through global metagenomics.</title>
        <authorList>
            <person name="Schulz F."/>
            <person name="Roux S."/>
            <person name="Paez-Espino D."/>
            <person name="Jungbluth S."/>
            <person name="Walsh D.A."/>
            <person name="Denef V.J."/>
            <person name="McMahon K.D."/>
            <person name="Konstantinidis K.T."/>
            <person name="Eloe-Fadrosh E.A."/>
            <person name="Kyrpides N.C."/>
            <person name="Woyke T."/>
        </authorList>
    </citation>
    <scope>NUCLEOTIDE SEQUENCE</scope>
    <source>
        <strain evidence="1">GVMAG-M-3300020185-18</strain>
    </source>
</reference>
<proteinExistence type="predicted"/>
<protein>
    <submittedName>
        <fullName evidence="1">Uncharacterized protein</fullName>
    </submittedName>
</protein>